<dbReference type="GO" id="GO:0051787">
    <property type="term" value="F:misfolded protein binding"/>
    <property type="evidence" value="ECO:0007669"/>
    <property type="project" value="TreeGrafter"/>
</dbReference>
<dbReference type="InterPro" id="IPR000626">
    <property type="entry name" value="Ubiquitin-like_dom"/>
</dbReference>
<evidence type="ECO:0000259" key="2">
    <source>
        <dbReference type="PROSITE" id="PS50053"/>
    </source>
</evidence>
<protein>
    <recommendedName>
        <fullName evidence="2">Ubiquitin-like domain-containing protein</fullName>
    </recommendedName>
</protein>
<accession>A0AAN7L7M1</accession>
<feature type="region of interest" description="Disordered" evidence="1">
    <location>
        <begin position="264"/>
        <end position="283"/>
    </location>
</feature>
<dbReference type="AlphaFoldDB" id="A0AAN7L7M1"/>
<feature type="compositionally biased region" description="Polar residues" evidence="1">
    <location>
        <begin position="565"/>
        <end position="578"/>
    </location>
</feature>
<dbReference type="PANTHER" id="PTHR15204:SF5">
    <property type="entry name" value="LARGE PROLINE-RICH PROTEIN BAG6 ISOFORM X1"/>
    <property type="match status" value="1"/>
</dbReference>
<feature type="compositionally biased region" description="Low complexity" evidence="1">
    <location>
        <begin position="182"/>
        <end position="191"/>
    </location>
</feature>
<dbReference type="PANTHER" id="PTHR15204">
    <property type="entry name" value="LARGE PROLINE-RICH PROTEIN BAG6"/>
    <property type="match status" value="1"/>
</dbReference>
<dbReference type="Proteomes" id="UP001346149">
    <property type="component" value="Unassembled WGS sequence"/>
</dbReference>
<dbReference type="GO" id="GO:0036503">
    <property type="term" value="P:ERAD pathway"/>
    <property type="evidence" value="ECO:0007669"/>
    <property type="project" value="TreeGrafter"/>
</dbReference>
<proteinExistence type="predicted"/>
<evidence type="ECO:0000256" key="1">
    <source>
        <dbReference type="SAM" id="MobiDB-lite"/>
    </source>
</evidence>
<dbReference type="Pfam" id="PF00240">
    <property type="entry name" value="ubiquitin"/>
    <property type="match status" value="1"/>
</dbReference>
<feature type="region of interest" description="Disordered" evidence="1">
    <location>
        <begin position="335"/>
        <end position="359"/>
    </location>
</feature>
<feature type="compositionally biased region" description="Polar residues" evidence="1">
    <location>
        <begin position="765"/>
        <end position="777"/>
    </location>
</feature>
<comment type="caution">
    <text evidence="3">The sequence shown here is derived from an EMBL/GenBank/DDBJ whole genome shotgun (WGS) entry which is preliminary data.</text>
</comment>
<dbReference type="SMART" id="SM00213">
    <property type="entry name" value="UBQ"/>
    <property type="match status" value="1"/>
</dbReference>
<dbReference type="FunFam" id="3.10.20.90:FF:000154">
    <property type="entry name" value="Large proline-rich protein BAG6"/>
    <property type="match status" value="1"/>
</dbReference>
<keyword evidence="4" id="KW-1185">Reference proteome</keyword>
<reference evidence="3 4" key="1">
    <citation type="journal article" date="2023" name="Hortic Res">
        <title>Pangenome of water caltrop reveals structural variations and asymmetric subgenome divergence after allopolyploidization.</title>
        <authorList>
            <person name="Zhang X."/>
            <person name="Chen Y."/>
            <person name="Wang L."/>
            <person name="Yuan Y."/>
            <person name="Fang M."/>
            <person name="Shi L."/>
            <person name="Lu R."/>
            <person name="Comes H.P."/>
            <person name="Ma Y."/>
            <person name="Chen Y."/>
            <person name="Huang G."/>
            <person name="Zhou Y."/>
            <person name="Zheng Z."/>
            <person name="Qiu Y."/>
        </authorList>
    </citation>
    <scope>NUCLEOTIDE SEQUENCE [LARGE SCALE GENOMIC DNA]</scope>
    <source>
        <strain evidence="3">F231</strain>
    </source>
</reference>
<dbReference type="GO" id="GO:0071818">
    <property type="term" value="C:BAT3 complex"/>
    <property type="evidence" value="ECO:0007669"/>
    <property type="project" value="TreeGrafter"/>
</dbReference>
<feature type="compositionally biased region" description="Low complexity" evidence="1">
    <location>
        <begin position="345"/>
        <end position="356"/>
    </location>
</feature>
<dbReference type="InterPro" id="IPR029071">
    <property type="entry name" value="Ubiquitin-like_domsf"/>
</dbReference>
<feature type="region of interest" description="Disordered" evidence="1">
    <location>
        <begin position="667"/>
        <end position="777"/>
    </location>
</feature>
<dbReference type="Gene3D" id="3.10.20.90">
    <property type="entry name" value="Phosphatidylinositol 3-kinase Catalytic Subunit, Chain A, domain 1"/>
    <property type="match status" value="1"/>
</dbReference>
<evidence type="ECO:0000313" key="4">
    <source>
        <dbReference type="Proteomes" id="UP001346149"/>
    </source>
</evidence>
<feature type="compositionally biased region" description="Low complexity" evidence="1">
    <location>
        <begin position="549"/>
        <end position="564"/>
    </location>
</feature>
<feature type="region of interest" description="Disordered" evidence="1">
    <location>
        <begin position="605"/>
        <end position="627"/>
    </location>
</feature>
<dbReference type="GO" id="GO:0031593">
    <property type="term" value="F:polyubiquitin modification-dependent protein binding"/>
    <property type="evidence" value="ECO:0007669"/>
    <property type="project" value="TreeGrafter"/>
</dbReference>
<sequence>MHMPRVEGMTDLRIQSNSLHLQWPSHRFPVHMQQIHLQAIRFTSLLIFVLAARSRYILRISESPVILMEGDLPGEGSSGGNAVSGESSDTILELNVKTLDSRTFHFQVNKNVQVSVLKEKIANDIGVSAGQQRLIFRGKVLKDDHLLSQYHVENGDTLHLVERQPTQPQPALGSESGGTTGSIGSQGNNTNAGAPRGRIGQISHSVVLGTFNIGDQGEGSVPDISQVLGSVLSSIGLGNLAQANVGGNRQASVALNVAGQGLQGNGTEGSQANSSVQGQTGNLPSGQAMPNISFQSMPQVVQIPPAAAVPVPSFNSPIPDSLNTLVEFMNRMEQSLSRNANQRNSSTSSVELPSSSRGLPTPEALSIVLHRAEQLLSGQAVSALSHIAERLDLDGSSSDISVRNQLQTESSQTGIAMQHLGALFLEIGRTMLTLRMGMSPGEAFVNAGPAVYISPSGPNPIMVQPFHLQTHSLFGNSVPPVNPVAFGPVGIGNPPRHINIHIHAGTSLAPVVSAAGSRLGTGDGAQGESGNSDSSQDTMTAQAFRNVVSTTGSSNPSSVVSSTVRQPNTFSGAESSPEISTNLSSVIAEINSQIRSLVSNIQEGNQAPSGQAATSVQVSVGSASTQDQPNLVAADAGVGSDHSSTEALLDSVDKSLARSSPALYLEDSRDNVNSRDVSGPSGDLLPSLKSEGASSTSGLHDAPEGPNSTPLGLGFGGLERKKRAKQPKPQLKGADGGPADTIPERQHMHTDPNSARTESYPAAAQTRNSSNTSSLDQFSQPQMDVAGMMSQVLQSPALNRLLSGVSEQTGVGSPNVLRNMLQQLTQNPVMMNTVGRIAQQVDTQDIGSMFSGLGGGQGGDGGRIDLSRMVQQMMPIVSEALGGGQSGFPSAMGHEIDSHPSEREHDLIEQAELDGVVRHIESRHVPRDIFHSMVESAARASGNRAGSQDVLDALCSNEGLANEYAEQLCRDLGRRLEGDYGTED</sequence>
<feature type="region of interest" description="Disordered" evidence="1">
    <location>
        <begin position="549"/>
        <end position="578"/>
    </location>
</feature>
<gene>
    <name evidence="3" type="ORF">SAY86_006582</name>
</gene>
<dbReference type="PRINTS" id="PR00348">
    <property type="entry name" value="UBIQUITIN"/>
</dbReference>
<feature type="domain" description="Ubiquitin-like" evidence="2">
    <location>
        <begin position="92"/>
        <end position="167"/>
    </location>
</feature>
<feature type="compositionally biased region" description="Polar residues" evidence="1">
    <location>
        <begin position="268"/>
        <end position="283"/>
    </location>
</feature>
<dbReference type="EMBL" id="JAXQNO010000017">
    <property type="protein sequence ID" value="KAK4779054.1"/>
    <property type="molecule type" value="Genomic_DNA"/>
</dbReference>
<organism evidence="3 4">
    <name type="scientific">Trapa natans</name>
    <name type="common">Water chestnut</name>
    <dbReference type="NCBI Taxonomy" id="22666"/>
    <lineage>
        <taxon>Eukaryota</taxon>
        <taxon>Viridiplantae</taxon>
        <taxon>Streptophyta</taxon>
        <taxon>Embryophyta</taxon>
        <taxon>Tracheophyta</taxon>
        <taxon>Spermatophyta</taxon>
        <taxon>Magnoliopsida</taxon>
        <taxon>eudicotyledons</taxon>
        <taxon>Gunneridae</taxon>
        <taxon>Pentapetalae</taxon>
        <taxon>rosids</taxon>
        <taxon>malvids</taxon>
        <taxon>Myrtales</taxon>
        <taxon>Lythraceae</taxon>
        <taxon>Trapa</taxon>
    </lineage>
</organism>
<evidence type="ECO:0000313" key="3">
    <source>
        <dbReference type="EMBL" id="KAK4779054.1"/>
    </source>
</evidence>
<feature type="region of interest" description="Disordered" evidence="1">
    <location>
        <begin position="166"/>
        <end position="197"/>
    </location>
</feature>
<dbReference type="PROSITE" id="PS50053">
    <property type="entry name" value="UBIQUITIN_2"/>
    <property type="match status" value="1"/>
</dbReference>
<dbReference type="SUPFAM" id="SSF54236">
    <property type="entry name" value="Ubiquitin-like"/>
    <property type="match status" value="1"/>
</dbReference>
<name>A0AAN7L7M1_TRANT</name>
<dbReference type="InterPro" id="IPR019956">
    <property type="entry name" value="Ubiquitin_dom"/>
</dbReference>
<feature type="compositionally biased region" description="Polar residues" evidence="1">
    <location>
        <begin position="335"/>
        <end position="344"/>
    </location>
</feature>